<evidence type="ECO:0000313" key="5">
    <source>
        <dbReference type="Proteomes" id="UP000325313"/>
    </source>
</evidence>
<reference evidence="4 5" key="1">
    <citation type="submission" date="2019-05" db="EMBL/GenBank/DDBJ databases">
        <title>Emergence of the Ug99 lineage of the wheat stem rust pathogen through somatic hybridization.</title>
        <authorList>
            <person name="Li F."/>
            <person name="Upadhyaya N.M."/>
            <person name="Sperschneider J."/>
            <person name="Matny O."/>
            <person name="Nguyen-Phuc H."/>
            <person name="Mago R."/>
            <person name="Raley C."/>
            <person name="Miller M.E."/>
            <person name="Silverstein K.A.T."/>
            <person name="Henningsen E."/>
            <person name="Hirsch C.D."/>
            <person name="Visser B."/>
            <person name="Pretorius Z.A."/>
            <person name="Steffenson B.J."/>
            <person name="Schwessinger B."/>
            <person name="Dodds P.N."/>
            <person name="Figueroa M."/>
        </authorList>
    </citation>
    <scope>NUCLEOTIDE SEQUENCE [LARGE SCALE GENOMIC DNA]</scope>
    <source>
        <strain evidence="2">21-0</strain>
        <strain evidence="3 5">Ug99</strain>
    </source>
</reference>
<protein>
    <submittedName>
        <fullName evidence="2">Uncharacterized protein</fullName>
    </submittedName>
</protein>
<name>A0A5B0N105_PUCGR</name>
<accession>A0A5B0N105</accession>
<proteinExistence type="predicted"/>
<feature type="region of interest" description="Disordered" evidence="1">
    <location>
        <begin position="1"/>
        <end position="21"/>
    </location>
</feature>
<evidence type="ECO:0000256" key="1">
    <source>
        <dbReference type="SAM" id="MobiDB-lite"/>
    </source>
</evidence>
<evidence type="ECO:0000313" key="2">
    <source>
        <dbReference type="EMBL" id="KAA1082472.1"/>
    </source>
</evidence>
<feature type="compositionally biased region" description="Polar residues" evidence="1">
    <location>
        <begin position="11"/>
        <end position="20"/>
    </location>
</feature>
<dbReference type="AlphaFoldDB" id="A0A5B0N105"/>
<gene>
    <name evidence="2" type="ORF">PGT21_004444</name>
    <name evidence="3" type="ORF">PGTUg99_028934</name>
</gene>
<organism evidence="2 4">
    <name type="scientific">Puccinia graminis f. sp. tritici</name>
    <dbReference type="NCBI Taxonomy" id="56615"/>
    <lineage>
        <taxon>Eukaryota</taxon>
        <taxon>Fungi</taxon>
        <taxon>Dikarya</taxon>
        <taxon>Basidiomycota</taxon>
        <taxon>Pucciniomycotina</taxon>
        <taxon>Pucciniomycetes</taxon>
        <taxon>Pucciniales</taxon>
        <taxon>Pucciniaceae</taxon>
        <taxon>Puccinia</taxon>
    </lineage>
</organism>
<dbReference type="EMBL" id="VDEP01000071">
    <property type="protein sequence ID" value="KAA1133635.1"/>
    <property type="molecule type" value="Genomic_DNA"/>
</dbReference>
<feature type="region of interest" description="Disordered" evidence="1">
    <location>
        <begin position="49"/>
        <end position="81"/>
    </location>
</feature>
<evidence type="ECO:0000313" key="3">
    <source>
        <dbReference type="EMBL" id="KAA1133635.1"/>
    </source>
</evidence>
<dbReference type="Proteomes" id="UP000324748">
    <property type="component" value="Unassembled WGS sequence"/>
</dbReference>
<sequence>MMGNNRDILAQYSTQGSPTDNLMVDTYKMGIQNMKKMICKDRDLSKFKKHVHVQHHNNDSEATPDDIENPSADEASGSEDM</sequence>
<dbReference type="EMBL" id="VSWC01000119">
    <property type="protein sequence ID" value="KAA1082472.1"/>
    <property type="molecule type" value="Genomic_DNA"/>
</dbReference>
<dbReference type="Proteomes" id="UP000325313">
    <property type="component" value="Unassembled WGS sequence"/>
</dbReference>
<evidence type="ECO:0000313" key="4">
    <source>
        <dbReference type="Proteomes" id="UP000324748"/>
    </source>
</evidence>
<keyword evidence="4" id="KW-1185">Reference proteome</keyword>
<comment type="caution">
    <text evidence="2">The sequence shown here is derived from an EMBL/GenBank/DDBJ whole genome shotgun (WGS) entry which is preliminary data.</text>
</comment>